<dbReference type="Proteomes" id="UP000501747">
    <property type="component" value="Chromosome"/>
</dbReference>
<dbReference type="RefSeq" id="WP_166035832.1">
    <property type="nucleotide sequence ID" value="NZ_CP049887.1"/>
</dbReference>
<keyword evidence="5" id="KW-1185">Reference proteome</keyword>
<keyword evidence="1" id="KW-0720">Serine protease</keyword>
<reference evidence="4 5" key="1">
    <citation type="submission" date="2020-03" db="EMBL/GenBank/DDBJ databases">
        <title>Vagococcus sp. nov., isolated from beetles.</title>
        <authorList>
            <person name="Hyun D.-W."/>
            <person name="Bae J.-W."/>
        </authorList>
    </citation>
    <scope>NUCLEOTIDE SEQUENCE [LARGE SCALE GENOMIC DNA]</scope>
    <source>
        <strain evidence="4 5">HDW17B</strain>
    </source>
</reference>
<dbReference type="InterPro" id="IPR001478">
    <property type="entry name" value="PDZ"/>
</dbReference>
<keyword evidence="2" id="KW-0812">Transmembrane</keyword>
<dbReference type="KEGG" id="vhy:G7082_14075"/>
<keyword evidence="1" id="KW-0378">Hydrolase</keyword>
<dbReference type="Pfam" id="PF13180">
    <property type="entry name" value="PDZ_2"/>
    <property type="match status" value="1"/>
</dbReference>
<dbReference type="EC" id="3.4.21.53" evidence="1"/>
<dbReference type="NCBIfam" id="NF041438">
    <property type="entry name" value="SepM_fam_S16"/>
    <property type="match status" value="1"/>
</dbReference>
<feature type="domain" description="Lon proteolytic" evidence="3">
    <location>
        <begin position="231"/>
        <end position="346"/>
    </location>
</feature>
<dbReference type="InterPro" id="IPR027065">
    <property type="entry name" value="Lon_Prtase"/>
</dbReference>
<protein>
    <recommendedName>
        <fullName evidence="1">endopeptidase La</fullName>
        <ecNumber evidence="1">3.4.21.53</ecNumber>
    </recommendedName>
</protein>
<sequence length="346" mass="38793">MKITENKYFKKIVIFLTLLLLLLVVIPIPYFIEMPGSSENIRDHVTVNEKRDNFDGSFMLTTVAVQQATVATLIQGYFTPNNDLISKKEMMGTSSDREYEKMQTYYMETSQNLAIKNALDLAEKPYDMTYEGVYVMEIGEDSNFNHLLEVGDTIYAVDGKKLNSSKELTDYIQDKKPGDKVKLSFIRDDQKKEASAKLMKLPETKKTGIGISLVDHTEIESKDKIDFQTDEIGGPSAGLMFTLELYGLLANKDLRDGKEIAGTGTIDQEGVVGRIGGIDKKVIAADAEGAEIFFAPDDKIDAEMKKYDPEIKTNYQEAVESAKKNKLDIKIVPVKTAQDAVKYLEK</sequence>
<dbReference type="PROSITE" id="PS51786">
    <property type="entry name" value="LON_PROTEOLYTIC"/>
    <property type="match status" value="1"/>
</dbReference>
<dbReference type="InterPro" id="IPR020568">
    <property type="entry name" value="Ribosomal_Su5_D2-typ_SF"/>
</dbReference>
<keyword evidence="2" id="KW-0472">Membrane</keyword>
<dbReference type="Pfam" id="PF05362">
    <property type="entry name" value="Lon_C"/>
    <property type="match status" value="1"/>
</dbReference>
<dbReference type="GO" id="GO:0004252">
    <property type="term" value="F:serine-type endopeptidase activity"/>
    <property type="evidence" value="ECO:0007669"/>
    <property type="project" value="UniProtKB-UniRule"/>
</dbReference>
<feature type="transmembrane region" description="Helical" evidence="2">
    <location>
        <begin position="12"/>
        <end position="32"/>
    </location>
</feature>
<evidence type="ECO:0000313" key="5">
    <source>
        <dbReference type="Proteomes" id="UP000501747"/>
    </source>
</evidence>
<dbReference type="Gene3D" id="3.30.230.10">
    <property type="match status" value="1"/>
</dbReference>
<evidence type="ECO:0000259" key="3">
    <source>
        <dbReference type="PROSITE" id="PS51786"/>
    </source>
</evidence>
<feature type="active site" evidence="1">
    <location>
        <position position="281"/>
    </location>
</feature>
<organism evidence="4 5">
    <name type="scientific">Vagococcus hydrophili</name>
    <dbReference type="NCBI Taxonomy" id="2714947"/>
    <lineage>
        <taxon>Bacteria</taxon>
        <taxon>Bacillati</taxon>
        <taxon>Bacillota</taxon>
        <taxon>Bacilli</taxon>
        <taxon>Lactobacillales</taxon>
        <taxon>Enterococcaceae</taxon>
        <taxon>Vagococcus</taxon>
    </lineage>
</organism>
<dbReference type="GO" id="GO:0005524">
    <property type="term" value="F:ATP binding"/>
    <property type="evidence" value="ECO:0007669"/>
    <property type="project" value="InterPro"/>
</dbReference>
<dbReference type="SUPFAM" id="SSF50156">
    <property type="entry name" value="PDZ domain-like"/>
    <property type="match status" value="1"/>
</dbReference>
<dbReference type="GO" id="GO:0030163">
    <property type="term" value="P:protein catabolic process"/>
    <property type="evidence" value="ECO:0007669"/>
    <property type="project" value="InterPro"/>
</dbReference>
<feature type="active site" evidence="1">
    <location>
        <position position="236"/>
    </location>
</feature>
<dbReference type="InterPro" id="IPR014721">
    <property type="entry name" value="Ribsml_uS5_D2-typ_fold_subgr"/>
</dbReference>
<proteinExistence type="inferred from homology"/>
<dbReference type="Gene3D" id="2.30.42.10">
    <property type="match status" value="1"/>
</dbReference>
<gene>
    <name evidence="4" type="ORF">G7082_14075</name>
</gene>
<dbReference type="PANTHER" id="PTHR10046">
    <property type="entry name" value="ATP DEPENDENT LON PROTEASE FAMILY MEMBER"/>
    <property type="match status" value="1"/>
</dbReference>
<comment type="similarity">
    <text evidence="1">Belongs to the peptidase S16 family.</text>
</comment>
<accession>A0A6G8AX26</accession>
<keyword evidence="1" id="KW-0645">Protease</keyword>
<dbReference type="InterPro" id="IPR008269">
    <property type="entry name" value="Lon_proteolytic"/>
</dbReference>
<comment type="catalytic activity">
    <reaction evidence="1">
        <text>Hydrolysis of proteins in presence of ATP.</text>
        <dbReference type="EC" id="3.4.21.53"/>
    </reaction>
</comment>
<evidence type="ECO:0000256" key="2">
    <source>
        <dbReference type="SAM" id="Phobius"/>
    </source>
</evidence>
<evidence type="ECO:0000256" key="1">
    <source>
        <dbReference type="PROSITE-ProRule" id="PRU01122"/>
    </source>
</evidence>
<keyword evidence="2" id="KW-1133">Transmembrane helix</keyword>
<dbReference type="GO" id="GO:0006508">
    <property type="term" value="P:proteolysis"/>
    <property type="evidence" value="ECO:0007669"/>
    <property type="project" value="UniProtKB-KW"/>
</dbReference>
<dbReference type="SUPFAM" id="SSF54211">
    <property type="entry name" value="Ribosomal protein S5 domain 2-like"/>
    <property type="match status" value="1"/>
</dbReference>
<dbReference type="GO" id="GO:0004176">
    <property type="term" value="F:ATP-dependent peptidase activity"/>
    <property type="evidence" value="ECO:0007669"/>
    <property type="project" value="UniProtKB-UniRule"/>
</dbReference>
<evidence type="ECO:0000313" key="4">
    <source>
        <dbReference type="EMBL" id="QIL49546.1"/>
    </source>
</evidence>
<name>A0A6G8AX26_9ENTE</name>
<dbReference type="EMBL" id="CP049887">
    <property type="protein sequence ID" value="QIL49546.1"/>
    <property type="molecule type" value="Genomic_DNA"/>
</dbReference>
<dbReference type="AlphaFoldDB" id="A0A6G8AX26"/>
<dbReference type="InterPro" id="IPR036034">
    <property type="entry name" value="PDZ_sf"/>
</dbReference>